<dbReference type="HOGENOM" id="CLU_064985_0_0_1"/>
<keyword evidence="1" id="KW-1133">Transmembrane helix</keyword>
<keyword evidence="4" id="KW-1185">Reference proteome</keyword>
<feature type="transmembrane region" description="Helical" evidence="1">
    <location>
        <begin position="42"/>
        <end position="62"/>
    </location>
</feature>
<keyword evidence="1" id="KW-0472">Membrane</keyword>
<feature type="domain" description="DUF7702" evidence="2">
    <location>
        <begin position="5"/>
        <end position="254"/>
    </location>
</feature>
<feature type="transmembrane region" description="Helical" evidence="1">
    <location>
        <begin position="68"/>
        <end position="90"/>
    </location>
</feature>
<evidence type="ECO:0000256" key="1">
    <source>
        <dbReference type="SAM" id="Phobius"/>
    </source>
</evidence>
<dbReference type="Pfam" id="PF24800">
    <property type="entry name" value="DUF7702"/>
    <property type="match status" value="1"/>
</dbReference>
<evidence type="ECO:0000313" key="3">
    <source>
        <dbReference type="EMBL" id="KIM83654.1"/>
    </source>
</evidence>
<organism evidence="3 4">
    <name type="scientific">Piloderma croceum (strain F 1598)</name>
    <dbReference type="NCBI Taxonomy" id="765440"/>
    <lineage>
        <taxon>Eukaryota</taxon>
        <taxon>Fungi</taxon>
        <taxon>Dikarya</taxon>
        <taxon>Basidiomycota</taxon>
        <taxon>Agaricomycotina</taxon>
        <taxon>Agaricomycetes</taxon>
        <taxon>Agaricomycetidae</taxon>
        <taxon>Atheliales</taxon>
        <taxon>Atheliaceae</taxon>
        <taxon>Piloderma</taxon>
    </lineage>
</organism>
<dbReference type="AlphaFoldDB" id="A0A0C3FVX3"/>
<dbReference type="InterPro" id="IPR056119">
    <property type="entry name" value="DUF7702"/>
</dbReference>
<dbReference type="Proteomes" id="UP000054166">
    <property type="component" value="Unassembled WGS sequence"/>
</dbReference>
<accession>A0A0C3FVX3</accession>
<dbReference type="InParanoid" id="A0A0C3FVX3"/>
<protein>
    <recommendedName>
        <fullName evidence="2">DUF7702 domain-containing protein</fullName>
    </recommendedName>
</protein>
<dbReference type="PANTHER" id="PTHR42109">
    <property type="entry name" value="UNPLACED GENOMIC SCAFFOLD UM_SCAF_CONTIG_1.265, WHOLE GENOME SHOTGUN SEQUENCE"/>
    <property type="match status" value="1"/>
</dbReference>
<dbReference type="PANTHER" id="PTHR42109:SF2">
    <property type="entry name" value="INTEGRAL MEMBRANE PROTEIN"/>
    <property type="match status" value="1"/>
</dbReference>
<feature type="transmembrane region" description="Helical" evidence="1">
    <location>
        <begin position="111"/>
        <end position="129"/>
    </location>
</feature>
<feature type="transmembrane region" description="Helical" evidence="1">
    <location>
        <begin position="181"/>
        <end position="202"/>
    </location>
</feature>
<dbReference type="EMBL" id="KN832990">
    <property type="protein sequence ID" value="KIM83654.1"/>
    <property type="molecule type" value="Genomic_DNA"/>
</dbReference>
<feature type="transmembrane region" description="Helical" evidence="1">
    <location>
        <begin position="12"/>
        <end position="30"/>
    </location>
</feature>
<reference evidence="3 4" key="1">
    <citation type="submission" date="2014-04" db="EMBL/GenBank/DDBJ databases">
        <authorList>
            <consortium name="DOE Joint Genome Institute"/>
            <person name="Kuo A."/>
            <person name="Tarkka M."/>
            <person name="Buscot F."/>
            <person name="Kohler A."/>
            <person name="Nagy L.G."/>
            <person name="Floudas D."/>
            <person name="Copeland A."/>
            <person name="Barry K.W."/>
            <person name="Cichocki N."/>
            <person name="Veneault-Fourrey C."/>
            <person name="LaButti K."/>
            <person name="Lindquist E.A."/>
            <person name="Lipzen A."/>
            <person name="Lundell T."/>
            <person name="Morin E."/>
            <person name="Murat C."/>
            <person name="Sun H."/>
            <person name="Tunlid A."/>
            <person name="Henrissat B."/>
            <person name="Grigoriev I.V."/>
            <person name="Hibbett D.S."/>
            <person name="Martin F."/>
            <person name="Nordberg H.P."/>
            <person name="Cantor M.N."/>
            <person name="Hua S.X."/>
        </authorList>
    </citation>
    <scope>NUCLEOTIDE SEQUENCE [LARGE SCALE GENOMIC DNA]</scope>
    <source>
        <strain evidence="3 4">F 1598</strain>
    </source>
</reference>
<keyword evidence="1" id="KW-0812">Transmembrane</keyword>
<name>A0A0C3FVX3_PILCF</name>
<dbReference type="STRING" id="765440.A0A0C3FVX3"/>
<reference evidence="4" key="2">
    <citation type="submission" date="2015-01" db="EMBL/GenBank/DDBJ databases">
        <title>Evolutionary Origins and Diversification of the Mycorrhizal Mutualists.</title>
        <authorList>
            <consortium name="DOE Joint Genome Institute"/>
            <consortium name="Mycorrhizal Genomics Consortium"/>
            <person name="Kohler A."/>
            <person name="Kuo A."/>
            <person name="Nagy L.G."/>
            <person name="Floudas D."/>
            <person name="Copeland A."/>
            <person name="Barry K.W."/>
            <person name="Cichocki N."/>
            <person name="Veneault-Fourrey C."/>
            <person name="LaButti K."/>
            <person name="Lindquist E.A."/>
            <person name="Lipzen A."/>
            <person name="Lundell T."/>
            <person name="Morin E."/>
            <person name="Murat C."/>
            <person name="Riley R."/>
            <person name="Ohm R."/>
            <person name="Sun H."/>
            <person name="Tunlid A."/>
            <person name="Henrissat B."/>
            <person name="Grigoriev I.V."/>
            <person name="Hibbett D.S."/>
            <person name="Martin F."/>
        </authorList>
    </citation>
    <scope>NUCLEOTIDE SEQUENCE [LARGE SCALE GENOMIC DNA]</scope>
    <source>
        <strain evidence="4">F 1598</strain>
    </source>
</reference>
<dbReference type="OrthoDB" id="2560628at2759"/>
<evidence type="ECO:0000259" key="2">
    <source>
        <dbReference type="Pfam" id="PF24800"/>
    </source>
</evidence>
<feature type="transmembrane region" description="Helical" evidence="1">
    <location>
        <begin position="231"/>
        <end position="252"/>
    </location>
</feature>
<gene>
    <name evidence="3" type="ORF">PILCRDRAFT_819299</name>
</gene>
<proteinExistence type="predicted"/>
<evidence type="ECO:0000313" key="4">
    <source>
        <dbReference type="Proteomes" id="UP000054166"/>
    </source>
</evidence>
<feature type="transmembrane region" description="Helical" evidence="1">
    <location>
        <begin position="149"/>
        <end position="169"/>
    </location>
</feature>
<sequence>MPSLDDHGKLAAVVIPFYLPILVISFILVLRHGFRRESGWIFIFIFSIVRVLGGILEIAAQLERPVNINLYIAAAILEAAGLSPLLLATLGFVQTVGKKAFGESTLLTRGYRLLGILGAVALILSIVGGSDATSTKPSELSQSNTYRHVGSILFVVLYVLLIAVHVACWSCASRLTKQRRTLLVAISSALPFLGIRVLYSVLSSYSGSLLSSAESSTNSSLSKFNIINGDWRIYLAMGLIMEYVVVLVYTIAGSRIPLHDDYSDDDLLSPKEPVPLRQTDRLQNRQVAYPLQAYAVPSTMGHNEA</sequence>